<feature type="domain" description="Reverse transcriptase" evidence="1">
    <location>
        <begin position="3"/>
        <end position="85"/>
    </location>
</feature>
<name>A0A3M0KKR1_HIRRU</name>
<gene>
    <name evidence="2" type="ORF">DUI87_08915</name>
</gene>
<evidence type="ECO:0000313" key="2">
    <source>
        <dbReference type="EMBL" id="RMC13832.1"/>
    </source>
</evidence>
<organism evidence="2 3">
    <name type="scientific">Hirundo rustica rustica</name>
    <dbReference type="NCBI Taxonomy" id="333673"/>
    <lineage>
        <taxon>Eukaryota</taxon>
        <taxon>Metazoa</taxon>
        <taxon>Chordata</taxon>
        <taxon>Craniata</taxon>
        <taxon>Vertebrata</taxon>
        <taxon>Euteleostomi</taxon>
        <taxon>Archelosauria</taxon>
        <taxon>Archosauria</taxon>
        <taxon>Dinosauria</taxon>
        <taxon>Saurischia</taxon>
        <taxon>Theropoda</taxon>
        <taxon>Coelurosauria</taxon>
        <taxon>Aves</taxon>
        <taxon>Neognathae</taxon>
        <taxon>Neoaves</taxon>
        <taxon>Telluraves</taxon>
        <taxon>Australaves</taxon>
        <taxon>Passeriformes</taxon>
        <taxon>Sylvioidea</taxon>
        <taxon>Hirundinidae</taxon>
        <taxon>Hirundo</taxon>
    </lineage>
</organism>
<dbReference type="AlphaFoldDB" id="A0A3M0KKR1"/>
<comment type="caution">
    <text evidence="2">The sequence shown here is derived from an EMBL/GenBank/DDBJ whole genome shotgun (WGS) entry which is preliminary data.</text>
</comment>
<dbReference type="Pfam" id="PF00078">
    <property type="entry name" value="RVT_1"/>
    <property type="match status" value="1"/>
</dbReference>
<dbReference type="InterPro" id="IPR000477">
    <property type="entry name" value="RT_dom"/>
</dbReference>
<evidence type="ECO:0000313" key="3">
    <source>
        <dbReference type="Proteomes" id="UP000269221"/>
    </source>
</evidence>
<reference evidence="2 3" key="1">
    <citation type="submission" date="2018-07" db="EMBL/GenBank/DDBJ databases">
        <title>A high quality draft genome assembly of the barn swallow (H. rustica rustica).</title>
        <authorList>
            <person name="Formenti G."/>
            <person name="Chiara M."/>
            <person name="Poveda L."/>
            <person name="Francoijs K.-J."/>
            <person name="Bonisoli-Alquati A."/>
            <person name="Canova L."/>
            <person name="Gianfranceschi L."/>
            <person name="Horner D.S."/>
            <person name="Saino N."/>
        </authorList>
    </citation>
    <scope>NUCLEOTIDE SEQUENCE [LARGE SCALE GENOMIC DNA]</scope>
    <source>
        <strain evidence="2">Chelidonia</strain>
        <tissue evidence="2">Blood</tissue>
    </source>
</reference>
<dbReference type="OrthoDB" id="416454at2759"/>
<dbReference type="PANTHER" id="PTHR33332">
    <property type="entry name" value="REVERSE TRANSCRIPTASE DOMAIN-CONTAINING PROTEIN"/>
    <property type="match status" value="1"/>
</dbReference>
<keyword evidence="3" id="KW-1185">Reference proteome</keyword>
<sequence length="88" mass="9953">MSRQRPVMRSVPYGCVFGQVLFNISISDTDSGIKCTLDKFADDMKLSGAVDTTKGWNATQDDLDEFEKWAHERFMTFNKSKCKGLHLG</sequence>
<dbReference type="EMBL" id="QRBI01000105">
    <property type="protein sequence ID" value="RMC13832.1"/>
    <property type="molecule type" value="Genomic_DNA"/>
</dbReference>
<protein>
    <recommendedName>
        <fullName evidence="1">Reverse transcriptase domain-containing protein</fullName>
    </recommendedName>
</protein>
<proteinExistence type="predicted"/>
<accession>A0A3M0KKR1</accession>
<evidence type="ECO:0000259" key="1">
    <source>
        <dbReference type="Pfam" id="PF00078"/>
    </source>
</evidence>
<dbReference type="STRING" id="333673.A0A3M0KKR1"/>
<dbReference type="Proteomes" id="UP000269221">
    <property type="component" value="Unassembled WGS sequence"/>
</dbReference>